<comment type="pathway">
    <text evidence="2">Cell wall biogenesis; peptidoglycan biosynthesis.</text>
</comment>
<dbReference type="SMART" id="SM00936">
    <property type="entry name" value="PBP5_C"/>
    <property type="match status" value="1"/>
</dbReference>
<evidence type="ECO:0000256" key="2">
    <source>
        <dbReference type="ARBA" id="ARBA00004752"/>
    </source>
</evidence>
<gene>
    <name evidence="17" type="ORF">IAB70_06330</name>
</gene>
<dbReference type="GO" id="GO:0071555">
    <property type="term" value="P:cell wall organization"/>
    <property type="evidence" value="ECO:0007669"/>
    <property type="project" value="UniProtKB-KW"/>
</dbReference>
<evidence type="ECO:0000256" key="8">
    <source>
        <dbReference type="ARBA" id="ARBA00022801"/>
    </source>
</evidence>
<feature type="binding site" evidence="14">
    <location>
        <position position="253"/>
    </location>
    <ligand>
        <name>substrate</name>
    </ligand>
</feature>
<comment type="similarity">
    <text evidence="3 15">Belongs to the peptidase S11 family.</text>
</comment>
<dbReference type="InterPro" id="IPR018044">
    <property type="entry name" value="Peptidase_S11"/>
</dbReference>
<dbReference type="PANTHER" id="PTHR21581">
    <property type="entry name" value="D-ALANYL-D-ALANINE CARBOXYPEPTIDASE"/>
    <property type="match status" value="1"/>
</dbReference>
<evidence type="ECO:0000256" key="15">
    <source>
        <dbReference type="RuleBase" id="RU004016"/>
    </source>
</evidence>
<name>A0A9D1SAA1_9FIRM</name>
<dbReference type="PRINTS" id="PR00725">
    <property type="entry name" value="DADACBPTASE1"/>
</dbReference>
<evidence type="ECO:0000256" key="6">
    <source>
        <dbReference type="ARBA" id="ARBA00022670"/>
    </source>
</evidence>
<dbReference type="EC" id="3.4.16.4" evidence="4"/>
<sequence>MIRIRKFIKFYIILFFTLFAFTFSSFCLASESYIWTSLDPSILTSNTDQEAVSSSNSLNLESGSAILIEQHSGKILYEHNIHEKLRPASVTKIMSVLLIMEALEEGKIQLTDQIPCSETASSMGGSQIWLDPREELSVDEMLKAICVVSANDCTVAMAEYLEGSQEAFVAKMNQKAKELGMNDTTFKNCHGIDEDGHVTSSYDIAIMSKELLNRYPQITNYTTIYMDSLRDGKSSLVNTNKLIRNYKGATGLKTGSTSLALYNLSASATRDNLSLIAVIMKAPTTKIRFAEAQKLLDYGFSNFSYQELGKKGDIIKTVPVSKGVSSQIDIVLENDCGTIIEKGSEKNITQTIDLPDSLSAPISQNQKVGEVSYSLDGNIVASTNLVAKESIDKTNFFTIFKNLFLKWGNLLR</sequence>
<proteinExistence type="inferred from homology"/>
<feature type="active site" description="Acyl-ester intermediate" evidence="13">
    <location>
        <position position="89"/>
    </location>
</feature>
<dbReference type="Gene3D" id="2.60.410.10">
    <property type="entry name" value="D-Ala-D-Ala carboxypeptidase, C-terminal domain"/>
    <property type="match status" value="1"/>
</dbReference>
<dbReference type="InterPro" id="IPR012338">
    <property type="entry name" value="Beta-lactam/transpept-like"/>
</dbReference>
<dbReference type="Pfam" id="PF07943">
    <property type="entry name" value="PBP5_C"/>
    <property type="match status" value="1"/>
</dbReference>
<evidence type="ECO:0000256" key="10">
    <source>
        <dbReference type="ARBA" id="ARBA00022984"/>
    </source>
</evidence>
<evidence type="ECO:0000313" key="17">
    <source>
        <dbReference type="EMBL" id="HIU52208.1"/>
    </source>
</evidence>
<keyword evidence="11" id="KW-0961">Cell wall biogenesis/degradation</keyword>
<organism evidence="17 18">
    <name type="scientific">Candidatus Merdicola faecigallinarum</name>
    <dbReference type="NCBI Taxonomy" id="2840862"/>
    <lineage>
        <taxon>Bacteria</taxon>
        <taxon>Bacillati</taxon>
        <taxon>Bacillota</taxon>
        <taxon>Clostridia</taxon>
        <taxon>Candidatus Merdicola</taxon>
    </lineage>
</organism>
<evidence type="ECO:0000256" key="9">
    <source>
        <dbReference type="ARBA" id="ARBA00022960"/>
    </source>
</evidence>
<evidence type="ECO:0000256" key="5">
    <source>
        <dbReference type="ARBA" id="ARBA00022645"/>
    </source>
</evidence>
<comment type="function">
    <text evidence="1">Removes C-terminal D-alanyl residues from sugar-peptide cell wall precursors.</text>
</comment>
<dbReference type="SUPFAM" id="SSF56601">
    <property type="entry name" value="beta-lactamase/transpeptidase-like"/>
    <property type="match status" value="1"/>
</dbReference>
<dbReference type="GO" id="GO:0009002">
    <property type="term" value="F:serine-type D-Ala-D-Ala carboxypeptidase activity"/>
    <property type="evidence" value="ECO:0007669"/>
    <property type="project" value="UniProtKB-EC"/>
</dbReference>
<keyword evidence="7" id="KW-0732">Signal</keyword>
<feature type="domain" description="Peptidase S11 D-Ala-D-Ala carboxypeptidase A C-terminal" evidence="16">
    <location>
        <begin position="303"/>
        <end position="393"/>
    </location>
</feature>
<dbReference type="InterPro" id="IPR001967">
    <property type="entry name" value="Peptidase_S11_N"/>
</dbReference>
<keyword evidence="8" id="KW-0378">Hydrolase</keyword>
<reference evidence="17" key="2">
    <citation type="journal article" date="2021" name="PeerJ">
        <title>Extensive microbial diversity within the chicken gut microbiome revealed by metagenomics and culture.</title>
        <authorList>
            <person name="Gilroy R."/>
            <person name="Ravi A."/>
            <person name="Getino M."/>
            <person name="Pursley I."/>
            <person name="Horton D.L."/>
            <person name="Alikhan N.F."/>
            <person name="Baker D."/>
            <person name="Gharbi K."/>
            <person name="Hall N."/>
            <person name="Watson M."/>
            <person name="Adriaenssens E.M."/>
            <person name="Foster-Nyarko E."/>
            <person name="Jarju S."/>
            <person name="Secka A."/>
            <person name="Antonio M."/>
            <person name="Oren A."/>
            <person name="Chaudhuri R.R."/>
            <person name="La Ragione R."/>
            <person name="Hildebrand F."/>
            <person name="Pallen M.J."/>
        </authorList>
    </citation>
    <scope>NUCLEOTIDE SEQUENCE</scope>
    <source>
        <strain evidence="17">CHK195-15760</strain>
    </source>
</reference>
<evidence type="ECO:0000256" key="11">
    <source>
        <dbReference type="ARBA" id="ARBA00023316"/>
    </source>
</evidence>
<evidence type="ECO:0000256" key="14">
    <source>
        <dbReference type="PIRSR" id="PIRSR618044-2"/>
    </source>
</evidence>
<evidence type="ECO:0000313" key="18">
    <source>
        <dbReference type="Proteomes" id="UP000824093"/>
    </source>
</evidence>
<reference evidence="17" key="1">
    <citation type="submission" date="2020-10" db="EMBL/GenBank/DDBJ databases">
        <authorList>
            <person name="Gilroy R."/>
        </authorList>
    </citation>
    <scope>NUCLEOTIDE SEQUENCE</scope>
    <source>
        <strain evidence="17">CHK195-15760</strain>
    </source>
</reference>
<dbReference type="GO" id="GO:0009252">
    <property type="term" value="P:peptidoglycan biosynthetic process"/>
    <property type="evidence" value="ECO:0007669"/>
    <property type="project" value="UniProtKB-KW"/>
</dbReference>
<keyword evidence="9" id="KW-0133">Cell shape</keyword>
<dbReference type="GO" id="GO:0008360">
    <property type="term" value="P:regulation of cell shape"/>
    <property type="evidence" value="ECO:0007669"/>
    <property type="project" value="UniProtKB-KW"/>
</dbReference>
<keyword evidence="10" id="KW-0573">Peptidoglycan synthesis</keyword>
<comment type="caution">
    <text evidence="17">The sequence shown here is derived from an EMBL/GenBank/DDBJ whole genome shotgun (WGS) entry which is preliminary data.</text>
</comment>
<dbReference type="AlphaFoldDB" id="A0A9D1SAA1"/>
<protein>
    <recommendedName>
        <fullName evidence="4">serine-type D-Ala-D-Ala carboxypeptidase</fullName>
        <ecNumber evidence="4">3.4.16.4</ecNumber>
    </recommendedName>
</protein>
<dbReference type="InterPro" id="IPR015956">
    <property type="entry name" value="Peniciliin-bd_prot_C_sf"/>
</dbReference>
<evidence type="ECO:0000256" key="12">
    <source>
        <dbReference type="ARBA" id="ARBA00034000"/>
    </source>
</evidence>
<dbReference type="Pfam" id="PF00768">
    <property type="entry name" value="Peptidase_S11"/>
    <property type="match status" value="1"/>
</dbReference>
<evidence type="ECO:0000256" key="4">
    <source>
        <dbReference type="ARBA" id="ARBA00012448"/>
    </source>
</evidence>
<dbReference type="Proteomes" id="UP000824093">
    <property type="component" value="Unassembled WGS sequence"/>
</dbReference>
<dbReference type="InterPro" id="IPR037167">
    <property type="entry name" value="Peptidase_S11_C_sf"/>
</dbReference>
<feature type="active site" description="Proton acceptor" evidence="13">
    <location>
        <position position="92"/>
    </location>
</feature>
<dbReference type="Gene3D" id="3.40.710.10">
    <property type="entry name" value="DD-peptidase/beta-lactamase superfamily"/>
    <property type="match status" value="1"/>
</dbReference>
<evidence type="ECO:0000256" key="3">
    <source>
        <dbReference type="ARBA" id="ARBA00007164"/>
    </source>
</evidence>
<accession>A0A9D1SAA1</accession>
<dbReference type="InterPro" id="IPR012907">
    <property type="entry name" value="Peptidase_S11_C"/>
</dbReference>
<evidence type="ECO:0000256" key="7">
    <source>
        <dbReference type="ARBA" id="ARBA00022729"/>
    </source>
</evidence>
<dbReference type="PANTHER" id="PTHR21581:SF6">
    <property type="entry name" value="TRAFFICKING PROTEIN PARTICLE COMPLEX SUBUNIT 12"/>
    <property type="match status" value="1"/>
</dbReference>
<dbReference type="EMBL" id="DVNH01000048">
    <property type="protein sequence ID" value="HIU52208.1"/>
    <property type="molecule type" value="Genomic_DNA"/>
</dbReference>
<keyword evidence="5 17" id="KW-0121">Carboxypeptidase</keyword>
<feature type="active site" evidence="13">
    <location>
        <position position="149"/>
    </location>
</feature>
<dbReference type="SUPFAM" id="SSF69189">
    <property type="entry name" value="Penicillin-binding protein associated domain"/>
    <property type="match status" value="1"/>
</dbReference>
<comment type="catalytic activity">
    <reaction evidence="12">
        <text>Preferential cleavage: (Ac)2-L-Lys-D-Ala-|-D-Ala. Also transpeptidation of peptidyl-alanyl moieties that are N-acyl substituents of D-alanine.</text>
        <dbReference type="EC" id="3.4.16.4"/>
    </reaction>
</comment>
<evidence type="ECO:0000259" key="16">
    <source>
        <dbReference type="SMART" id="SM00936"/>
    </source>
</evidence>
<evidence type="ECO:0000256" key="1">
    <source>
        <dbReference type="ARBA" id="ARBA00003217"/>
    </source>
</evidence>
<keyword evidence="6" id="KW-0645">Protease</keyword>
<evidence type="ECO:0000256" key="13">
    <source>
        <dbReference type="PIRSR" id="PIRSR618044-1"/>
    </source>
</evidence>
<dbReference type="GO" id="GO:0006508">
    <property type="term" value="P:proteolysis"/>
    <property type="evidence" value="ECO:0007669"/>
    <property type="project" value="UniProtKB-KW"/>
</dbReference>